<keyword evidence="1" id="KW-1133">Transmembrane helix</keyword>
<reference evidence="3" key="1">
    <citation type="journal article" date="2019" name="Int. J. Syst. Evol. Microbiol.">
        <title>The Global Catalogue of Microorganisms (GCM) 10K type strain sequencing project: providing services to taxonomists for standard genome sequencing and annotation.</title>
        <authorList>
            <consortium name="The Broad Institute Genomics Platform"/>
            <consortium name="The Broad Institute Genome Sequencing Center for Infectious Disease"/>
            <person name="Wu L."/>
            <person name="Ma J."/>
        </authorList>
    </citation>
    <scope>NUCLEOTIDE SEQUENCE [LARGE SCALE GENOMIC DNA]</scope>
    <source>
        <strain evidence="3">JCM 16961</strain>
    </source>
</reference>
<feature type="transmembrane region" description="Helical" evidence="1">
    <location>
        <begin position="12"/>
        <end position="45"/>
    </location>
</feature>
<feature type="transmembrane region" description="Helical" evidence="1">
    <location>
        <begin position="65"/>
        <end position="82"/>
    </location>
</feature>
<evidence type="ECO:0000313" key="3">
    <source>
        <dbReference type="Proteomes" id="UP001501536"/>
    </source>
</evidence>
<evidence type="ECO:0000313" key="2">
    <source>
        <dbReference type="EMBL" id="GAA3709284.1"/>
    </source>
</evidence>
<keyword evidence="3" id="KW-1185">Reference proteome</keyword>
<gene>
    <name evidence="2" type="ORF">GCM10022377_23710</name>
</gene>
<name>A0ABP7DXA5_9MICC</name>
<dbReference type="Proteomes" id="UP001501536">
    <property type="component" value="Unassembled WGS sequence"/>
</dbReference>
<organism evidence="2 3">
    <name type="scientific">Zhihengliuella alba</name>
    <dbReference type="NCBI Taxonomy" id="547018"/>
    <lineage>
        <taxon>Bacteria</taxon>
        <taxon>Bacillati</taxon>
        <taxon>Actinomycetota</taxon>
        <taxon>Actinomycetes</taxon>
        <taxon>Micrococcales</taxon>
        <taxon>Micrococcaceae</taxon>
        <taxon>Zhihengliuella</taxon>
    </lineage>
</organism>
<proteinExistence type="predicted"/>
<sequence>MSTDAYRYASSAAYAVAMAAIALTPTLGKIAVFVVAALAVAVIVVPPSTDRGIRQRFAGPGLRAGDGLLLPFAVAIAASFIAGSDPGLWNILLGALTLVIAYLMGLSFWRQALERAERARAEERSDAD</sequence>
<keyword evidence="1" id="KW-0812">Transmembrane</keyword>
<comment type="caution">
    <text evidence="2">The sequence shown here is derived from an EMBL/GenBank/DDBJ whole genome shotgun (WGS) entry which is preliminary data.</text>
</comment>
<keyword evidence="1" id="KW-0472">Membrane</keyword>
<evidence type="ECO:0000256" key="1">
    <source>
        <dbReference type="SAM" id="Phobius"/>
    </source>
</evidence>
<accession>A0ABP7DXA5</accession>
<feature type="transmembrane region" description="Helical" evidence="1">
    <location>
        <begin position="88"/>
        <end position="109"/>
    </location>
</feature>
<dbReference type="EMBL" id="BAABCJ010000006">
    <property type="protein sequence ID" value="GAA3709284.1"/>
    <property type="molecule type" value="Genomic_DNA"/>
</dbReference>
<protein>
    <recommendedName>
        <fullName evidence="4">DUF1616 domain-containing protein</fullName>
    </recommendedName>
</protein>
<evidence type="ECO:0008006" key="4">
    <source>
        <dbReference type="Google" id="ProtNLM"/>
    </source>
</evidence>
<dbReference type="RefSeq" id="WP_344884858.1">
    <property type="nucleotide sequence ID" value="NZ_BAABCJ010000006.1"/>
</dbReference>